<keyword evidence="9 11" id="KW-0067">ATP-binding</keyword>
<dbReference type="SMART" id="SM00487">
    <property type="entry name" value="DEXDc"/>
    <property type="match status" value="1"/>
</dbReference>
<evidence type="ECO:0000256" key="10">
    <source>
        <dbReference type="ARBA" id="ARBA00023125"/>
    </source>
</evidence>
<dbReference type="Gene3D" id="3.40.50.300">
    <property type="entry name" value="P-loop containing nucleotide triphosphate hydrolases"/>
    <property type="match status" value="2"/>
</dbReference>
<keyword evidence="8 11" id="KW-0378">Hydrolase</keyword>
<dbReference type="GO" id="GO:0003677">
    <property type="term" value="F:DNA binding"/>
    <property type="evidence" value="ECO:0007669"/>
    <property type="project" value="UniProtKB-KW"/>
</dbReference>
<dbReference type="GO" id="GO:0009035">
    <property type="term" value="F:type I site-specific deoxyribonuclease activity"/>
    <property type="evidence" value="ECO:0007669"/>
    <property type="project" value="UniProtKB-EC"/>
</dbReference>
<proteinExistence type="inferred from homology"/>
<comment type="caution">
    <text evidence="13">The sequence shown here is derived from an EMBL/GenBank/DDBJ whole genome shotgun (WGS) entry which is preliminary data.</text>
</comment>
<dbReference type="Pfam" id="PF04313">
    <property type="entry name" value="HSDR_N"/>
    <property type="match status" value="1"/>
</dbReference>
<evidence type="ECO:0000256" key="1">
    <source>
        <dbReference type="ARBA" id="ARBA00000851"/>
    </source>
</evidence>
<sequence>MDYQFTKGKFTEEQLEQAIIELLVQQGYTHVHGERLHRKHEDILLVDDLRTYLNRRYQSVGLSEVEMQKIINKLNLISATPLYAGNKEAFWLINEGFDLQRDDPAKVALHIDFIDFDRPECNVFKVVNQYSVQGERLRRPDLLVFINGIPMAICEFKSAISEETTIHDAWKQIHIRYTRDIPKLLKYCFLSVISDGANTRMGSIFTPYAYYYAWNKANDEDTVANGISALKTMIEGAFAPERILAILRDFIFYPDGSEKTSAIVCRYPQYFGATKMLANIKRHLRPDGDGKGGTYFGATGCGKTYTMLFLSRLIAQRDNEVFRNPTIIILTDREDLDTQTSELFVTATRYLHEKDVRSIESREDLQKTLKNRPSGGVYITTIQKFCENTGLLSDRSNIICISDEAHRTQTGVGAKLKKTDDGVYTTYGFGHHLRTSFPNATYCGFTGTPIDETIAVFGDVVDTYTMKESSDDGITVRIAYEPRLARVILSDEQAKEIQKYYDKCAEMGSNEEQIEESKRAMSKMTAILSHPDRLRKLAADIVEHYEALCAEKPEIVQKAMIVCADRMLAYRTLQEILAIRPQWGEAHKSEKEDSLSKEELDKLMPLPKINLVATRSKDDEKELYDLCGTKEYRKQLDRQFKNNHSNFKIAVVVDMWITGFDVPSLAVMYIDKPLQRHTLVQTISRVNRVFDGKDKGLVVDYIGIKDDMLQAVKKYGAPQESPIDELKVSLEIFRNHLALIEELLHGFDASKFHTGNPLERLNCLNMAAEYVQMQKEMQTRFMGLSRRLKSAYMICFPSGELTERETAMAQFYLAIRSILYKQTQGDAPDAEIMNQTVEEMVRQAITCTGIESIIDEHKSTDLFSDDFLKELNQVKLPITKFNALLKLLRKAISAYARTNKVKSVEFDERLRQVVDAYNSRDKLVFTSEVVEDFVNDLSDQLLQIMRDLEKDKASFEQLGITFEEKAFYDILVKVRDNHGFPYADDKCLVLAKKIKGLVDDKSQFADWLTRDDIKNQLNMELTVLLYQNGYPPEWDEEVFDKVMEQAENFKKYAV</sequence>
<dbReference type="InterPro" id="IPR055180">
    <property type="entry name" value="HsdR_RecA-like_helicase_dom_2"/>
</dbReference>
<dbReference type="SUPFAM" id="SSF52540">
    <property type="entry name" value="P-loop containing nucleoside triphosphate hydrolases"/>
    <property type="match status" value="2"/>
</dbReference>
<dbReference type="InterPro" id="IPR051268">
    <property type="entry name" value="Type-I_R_enzyme_R_subunit"/>
</dbReference>
<evidence type="ECO:0000313" key="13">
    <source>
        <dbReference type="EMBL" id="HJC71801.1"/>
    </source>
</evidence>
<comment type="catalytic activity">
    <reaction evidence="1 11">
        <text>Endonucleolytic cleavage of DNA to give random double-stranded fragments with terminal 5'-phosphates, ATP is simultaneously hydrolyzed.</text>
        <dbReference type="EC" id="3.1.21.3"/>
    </reaction>
</comment>
<dbReference type="CDD" id="cd22332">
    <property type="entry name" value="HsdR_N"/>
    <property type="match status" value="1"/>
</dbReference>
<dbReference type="PANTHER" id="PTHR30195">
    <property type="entry name" value="TYPE I SITE-SPECIFIC DEOXYRIBONUCLEASE PROTEIN SUBUNIT M AND R"/>
    <property type="match status" value="1"/>
</dbReference>
<evidence type="ECO:0000256" key="9">
    <source>
        <dbReference type="ARBA" id="ARBA00022840"/>
    </source>
</evidence>
<dbReference type="InterPro" id="IPR021810">
    <property type="entry name" value="T1RH-like_C"/>
</dbReference>
<evidence type="ECO:0000256" key="3">
    <source>
        <dbReference type="ARBA" id="ARBA00011296"/>
    </source>
</evidence>
<keyword evidence="7" id="KW-0255">Endonuclease</keyword>
<evidence type="ECO:0000256" key="6">
    <source>
        <dbReference type="ARBA" id="ARBA00022747"/>
    </source>
</evidence>
<dbReference type="GO" id="GO:0005524">
    <property type="term" value="F:ATP binding"/>
    <property type="evidence" value="ECO:0007669"/>
    <property type="project" value="UniProtKB-KW"/>
</dbReference>
<evidence type="ECO:0000313" key="14">
    <source>
        <dbReference type="Proteomes" id="UP000823918"/>
    </source>
</evidence>
<keyword evidence="5 11" id="KW-0547">Nucleotide-binding</keyword>
<gene>
    <name evidence="13" type="ORF">H9698_03270</name>
</gene>
<evidence type="ECO:0000256" key="2">
    <source>
        <dbReference type="ARBA" id="ARBA00008598"/>
    </source>
</evidence>
<dbReference type="AlphaFoldDB" id="A0A9D2TJX0"/>
<accession>A0A9D2TJX0</accession>
<organism evidence="13 14">
    <name type="scientific">Candidatus Ruthenibacterium merdavium</name>
    <dbReference type="NCBI Taxonomy" id="2838752"/>
    <lineage>
        <taxon>Bacteria</taxon>
        <taxon>Bacillati</taxon>
        <taxon>Bacillota</taxon>
        <taxon>Clostridia</taxon>
        <taxon>Eubacteriales</taxon>
        <taxon>Oscillospiraceae</taxon>
        <taxon>Ruthenibacterium</taxon>
    </lineage>
</organism>
<dbReference type="GO" id="GO:0009307">
    <property type="term" value="P:DNA restriction-modification system"/>
    <property type="evidence" value="ECO:0007669"/>
    <property type="project" value="UniProtKB-KW"/>
</dbReference>
<dbReference type="InterPro" id="IPR027417">
    <property type="entry name" value="P-loop_NTPase"/>
</dbReference>
<dbReference type="Pfam" id="PF22679">
    <property type="entry name" value="T1R_D3-like"/>
    <property type="match status" value="1"/>
</dbReference>
<dbReference type="PROSITE" id="PS51192">
    <property type="entry name" value="HELICASE_ATP_BIND_1"/>
    <property type="match status" value="1"/>
</dbReference>
<evidence type="ECO:0000256" key="8">
    <source>
        <dbReference type="ARBA" id="ARBA00022801"/>
    </source>
</evidence>
<dbReference type="InterPro" id="IPR040980">
    <property type="entry name" value="SWI2_SNF2"/>
</dbReference>
<keyword evidence="4" id="KW-0540">Nuclease</keyword>
<reference evidence="13" key="1">
    <citation type="journal article" date="2021" name="PeerJ">
        <title>Extensive microbial diversity within the chicken gut microbiome revealed by metagenomics and culture.</title>
        <authorList>
            <person name="Gilroy R."/>
            <person name="Ravi A."/>
            <person name="Getino M."/>
            <person name="Pursley I."/>
            <person name="Horton D.L."/>
            <person name="Alikhan N.F."/>
            <person name="Baker D."/>
            <person name="Gharbi K."/>
            <person name="Hall N."/>
            <person name="Watson M."/>
            <person name="Adriaenssens E.M."/>
            <person name="Foster-Nyarko E."/>
            <person name="Jarju S."/>
            <person name="Secka A."/>
            <person name="Antonio M."/>
            <person name="Oren A."/>
            <person name="Chaudhuri R.R."/>
            <person name="La Ragione R."/>
            <person name="Hildebrand F."/>
            <person name="Pallen M.J."/>
        </authorList>
    </citation>
    <scope>NUCLEOTIDE SEQUENCE</scope>
    <source>
        <strain evidence="13">5933</strain>
    </source>
</reference>
<evidence type="ECO:0000256" key="7">
    <source>
        <dbReference type="ARBA" id="ARBA00022759"/>
    </source>
</evidence>
<dbReference type="InterPro" id="IPR014001">
    <property type="entry name" value="Helicase_ATP-bd"/>
</dbReference>
<keyword evidence="10 11" id="KW-0238">DNA-binding</keyword>
<dbReference type="InterPro" id="IPR004473">
    <property type="entry name" value="Restrct_endonuc_typeI_HsdR"/>
</dbReference>
<evidence type="ECO:0000256" key="11">
    <source>
        <dbReference type="RuleBase" id="RU364115"/>
    </source>
</evidence>
<evidence type="ECO:0000256" key="4">
    <source>
        <dbReference type="ARBA" id="ARBA00022722"/>
    </source>
</evidence>
<evidence type="ECO:0000259" key="12">
    <source>
        <dbReference type="PROSITE" id="PS51192"/>
    </source>
</evidence>
<dbReference type="Pfam" id="PF18766">
    <property type="entry name" value="SWI2_SNF2"/>
    <property type="match status" value="1"/>
</dbReference>
<comment type="subunit">
    <text evidence="3 11">The type I restriction/modification system is composed of three polypeptides R, M and S.</text>
</comment>
<dbReference type="PANTHER" id="PTHR30195:SF15">
    <property type="entry name" value="TYPE I RESTRICTION ENZYME HINDI ENDONUCLEASE SUBUNIT"/>
    <property type="match status" value="1"/>
</dbReference>
<evidence type="ECO:0000256" key="5">
    <source>
        <dbReference type="ARBA" id="ARBA00022741"/>
    </source>
</evidence>
<keyword evidence="6 11" id="KW-0680">Restriction system</keyword>
<dbReference type="NCBIfam" id="TIGR00348">
    <property type="entry name" value="hsdR"/>
    <property type="match status" value="1"/>
</dbReference>
<dbReference type="Gene3D" id="3.90.1570.50">
    <property type="match status" value="1"/>
</dbReference>
<dbReference type="InterPro" id="IPR007409">
    <property type="entry name" value="Restrct_endonuc_type1_HsdR_N"/>
</dbReference>
<dbReference type="CDD" id="cd18800">
    <property type="entry name" value="SF2_C_EcoR124I-like"/>
    <property type="match status" value="1"/>
</dbReference>
<feature type="domain" description="Helicase ATP-binding" evidence="12">
    <location>
        <begin position="284"/>
        <end position="467"/>
    </location>
</feature>
<dbReference type="Proteomes" id="UP000823918">
    <property type="component" value="Unassembled WGS sequence"/>
</dbReference>
<reference evidence="13" key="2">
    <citation type="submission" date="2021-04" db="EMBL/GenBank/DDBJ databases">
        <authorList>
            <person name="Gilroy R."/>
        </authorList>
    </citation>
    <scope>NUCLEOTIDE SEQUENCE</scope>
    <source>
        <strain evidence="13">5933</strain>
    </source>
</reference>
<dbReference type="EMBL" id="DWWA01000018">
    <property type="protein sequence ID" value="HJC71801.1"/>
    <property type="molecule type" value="Genomic_DNA"/>
</dbReference>
<protein>
    <recommendedName>
        <fullName evidence="11">Type I restriction enzyme endonuclease subunit</fullName>
        <shortName evidence="11">R protein</shortName>
        <ecNumber evidence="11">3.1.21.3</ecNumber>
    </recommendedName>
    <alternativeName>
        <fullName evidence="11">Type-1 restriction enzyme R protein</fullName>
    </alternativeName>
</protein>
<name>A0A9D2TJX0_9FIRM</name>
<comment type="similarity">
    <text evidence="2 11">Belongs to the HsdR family.</text>
</comment>
<dbReference type="EC" id="3.1.21.3" evidence="11"/>
<comment type="function">
    <text evidence="11">Subunit R is required for both nuclease and ATPase activities, but not for modification.</text>
</comment>
<dbReference type="Pfam" id="PF11867">
    <property type="entry name" value="T1RH-like_C"/>
    <property type="match status" value="1"/>
</dbReference>